<dbReference type="EMBL" id="WOTE01000001">
    <property type="protein sequence ID" value="NHO38347.1"/>
    <property type="molecule type" value="Genomic_DNA"/>
</dbReference>
<dbReference type="Pfam" id="PF04002">
    <property type="entry name" value="RadC"/>
    <property type="match status" value="1"/>
</dbReference>
<dbReference type="Proteomes" id="UP000657200">
    <property type="component" value="Unassembled WGS sequence"/>
</dbReference>
<dbReference type="Proteomes" id="UP000068250">
    <property type="component" value="Chromosome I"/>
</dbReference>
<feature type="domain" description="RadC-like JAB" evidence="3">
    <location>
        <begin position="128"/>
        <end position="251"/>
    </location>
</feature>
<evidence type="ECO:0000313" key="6">
    <source>
        <dbReference type="EMBL" id="NHO38347.1"/>
    </source>
</evidence>
<dbReference type="OrthoDB" id="9804482at2"/>
<gene>
    <name evidence="5" type="primary">radC</name>
    <name evidence="5" type="ORF">AGA_1515</name>
    <name evidence="6" type="ORF">GOB80_01395</name>
</gene>
<feature type="domain" description="UPF0758" evidence="4">
    <location>
        <begin position="34"/>
        <end position="94"/>
    </location>
</feature>
<dbReference type="PANTHER" id="PTHR30471:SF3">
    <property type="entry name" value="UPF0758 PROTEIN YEES-RELATED"/>
    <property type="match status" value="1"/>
</dbReference>
<proteinExistence type="predicted"/>
<reference evidence="5" key="2">
    <citation type="submission" date="2014-09" db="EMBL/GenBank/DDBJ databases">
        <authorList>
            <person name="Magalhaes I.L.F."/>
            <person name="Oliveira U."/>
            <person name="Santos F.R."/>
            <person name="Vidigal T.H.D.A."/>
            <person name="Brescovit A.D."/>
            <person name="Santos A.J."/>
        </authorList>
    </citation>
    <scope>NUCLEOTIDE SEQUENCE</scope>
    <source>
        <strain evidence="5">LMG 23848T</strain>
    </source>
</reference>
<keyword evidence="1" id="KW-0378">Hydrolase</keyword>
<accession>A0A0U5F7J7</accession>
<sequence length="255" mass="27064">MAKAKMPPDHTPTAPGGGGAAPAFASTGPAGHRKRMRQRVLAHGAGGLADYELLEMLLFYGVPRRDTKPLAKSLINHFGSFSAVLDSSAEALHGAGAPRGSAALCSHLPDVAACLVRDGSSQRPYLGDWDSLLHYCNTALLAASRPQMRVLYLDSRNALLVDEARAWGHGTPDAETVRLSVGQILQRALEVQASALVTVHLPEPGQDVHAVLKGDAPFVTAIRKAAPLLAVSVHDHLVIGQKGAWCSARQQETDW</sequence>
<evidence type="ECO:0000313" key="8">
    <source>
        <dbReference type="Proteomes" id="UP000657200"/>
    </source>
</evidence>
<dbReference type="STRING" id="431306.AGA_1515"/>
<reference evidence="6 8" key="3">
    <citation type="journal article" date="2020" name="Int. J. Syst. Evol. Microbiol.">
        <title>Novel acetic acid bacteria from cider fermentations: Acetobacter conturbans sp. nov. and Acetobacter fallax sp. nov.</title>
        <authorList>
            <person name="Sombolestani A.S."/>
            <person name="Cleenwerck I."/>
            <person name="Cnockaert M."/>
            <person name="Borremans W."/>
            <person name="Wieme A.D."/>
            <person name="De Vuyst L."/>
            <person name="Vandamme P."/>
        </authorList>
    </citation>
    <scope>NUCLEOTIDE SEQUENCE [LARGE SCALE GENOMIC DNA]</scope>
    <source>
        <strain evidence="6 8">LMG 23848</strain>
    </source>
</reference>
<dbReference type="GO" id="GO:0008237">
    <property type="term" value="F:metallopeptidase activity"/>
    <property type="evidence" value="ECO:0007669"/>
    <property type="project" value="UniProtKB-KW"/>
</dbReference>
<dbReference type="Pfam" id="PF20582">
    <property type="entry name" value="UPF0758_N"/>
    <property type="match status" value="1"/>
</dbReference>
<dbReference type="RefSeq" id="WP_157065321.1">
    <property type="nucleotide sequence ID" value="NZ_LN609302.1"/>
</dbReference>
<dbReference type="InterPro" id="IPR001405">
    <property type="entry name" value="UPF0758"/>
</dbReference>
<evidence type="ECO:0000313" key="5">
    <source>
        <dbReference type="EMBL" id="CEF55610.1"/>
    </source>
</evidence>
<evidence type="ECO:0000313" key="7">
    <source>
        <dbReference type="Proteomes" id="UP000068250"/>
    </source>
</evidence>
<dbReference type="PANTHER" id="PTHR30471">
    <property type="entry name" value="DNA REPAIR PROTEIN RADC"/>
    <property type="match status" value="1"/>
</dbReference>
<feature type="compositionally biased region" description="Low complexity" evidence="2">
    <location>
        <begin position="21"/>
        <end position="30"/>
    </location>
</feature>
<dbReference type="AlphaFoldDB" id="A0A0U5F7J7"/>
<dbReference type="InterPro" id="IPR025657">
    <property type="entry name" value="RadC_JAB"/>
</dbReference>
<keyword evidence="1" id="KW-0482">Metalloprotease</keyword>
<name>A0A0U5F7J7_9PROT</name>
<dbReference type="PATRIC" id="fig|431306.5.peg.1540"/>
<dbReference type="Gene3D" id="3.40.140.10">
    <property type="entry name" value="Cytidine Deaminase, domain 2"/>
    <property type="match status" value="1"/>
</dbReference>
<reference evidence="7" key="1">
    <citation type="submission" date="2014-09" db="EMBL/GenBank/DDBJ databases">
        <authorList>
            <person name="Illeghems K.G."/>
        </authorList>
    </citation>
    <scope>NUCLEOTIDE SEQUENCE [LARGE SCALE GENOMIC DNA]</scope>
    <source>
        <strain evidence="7">LMG 23848T</strain>
    </source>
</reference>
<keyword evidence="8" id="KW-1185">Reference proteome</keyword>
<evidence type="ECO:0000259" key="3">
    <source>
        <dbReference type="Pfam" id="PF04002"/>
    </source>
</evidence>
<organism evidence="5 7">
    <name type="scientific">Acetobacter ghanensis</name>
    <dbReference type="NCBI Taxonomy" id="431306"/>
    <lineage>
        <taxon>Bacteria</taxon>
        <taxon>Pseudomonadati</taxon>
        <taxon>Pseudomonadota</taxon>
        <taxon>Alphaproteobacteria</taxon>
        <taxon>Acetobacterales</taxon>
        <taxon>Acetobacteraceae</taxon>
        <taxon>Acetobacter</taxon>
    </lineage>
</organism>
<protein>
    <submittedName>
        <fullName evidence="5">DNA repair protein RadC</fullName>
    </submittedName>
</protein>
<dbReference type="EMBL" id="LN609302">
    <property type="protein sequence ID" value="CEF55610.1"/>
    <property type="molecule type" value="Genomic_DNA"/>
</dbReference>
<evidence type="ECO:0000256" key="2">
    <source>
        <dbReference type="SAM" id="MobiDB-lite"/>
    </source>
</evidence>
<feature type="region of interest" description="Disordered" evidence="2">
    <location>
        <begin position="1"/>
        <end position="36"/>
    </location>
</feature>
<evidence type="ECO:0000256" key="1">
    <source>
        <dbReference type="ARBA" id="ARBA00023049"/>
    </source>
</evidence>
<keyword evidence="1" id="KW-0645">Protease</keyword>
<dbReference type="InterPro" id="IPR046778">
    <property type="entry name" value="UPF0758_N"/>
</dbReference>
<evidence type="ECO:0000259" key="4">
    <source>
        <dbReference type="Pfam" id="PF20582"/>
    </source>
</evidence>